<evidence type="ECO:0000256" key="1">
    <source>
        <dbReference type="SAM" id="Phobius"/>
    </source>
</evidence>
<feature type="transmembrane region" description="Helical" evidence="1">
    <location>
        <begin position="89"/>
        <end position="109"/>
    </location>
</feature>
<evidence type="ECO:0000313" key="2">
    <source>
        <dbReference type="EMBL" id="KAK2171668.1"/>
    </source>
</evidence>
<gene>
    <name evidence="2" type="ORF">NP493_1043g00018</name>
</gene>
<evidence type="ECO:0000313" key="3">
    <source>
        <dbReference type="Proteomes" id="UP001209878"/>
    </source>
</evidence>
<protein>
    <submittedName>
        <fullName evidence="2">Uncharacterized protein</fullName>
    </submittedName>
</protein>
<proteinExistence type="predicted"/>
<feature type="transmembrane region" description="Helical" evidence="1">
    <location>
        <begin position="33"/>
        <end position="52"/>
    </location>
</feature>
<keyword evidence="3" id="KW-1185">Reference proteome</keyword>
<accession>A0AAD9NK96</accession>
<keyword evidence="1" id="KW-1133">Transmembrane helix</keyword>
<reference evidence="2" key="1">
    <citation type="journal article" date="2023" name="Mol. Biol. Evol.">
        <title>Third-Generation Sequencing Reveals the Adaptive Role of the Epigenome in Three Deep-Sea Polychaetes.</title>
        <authorList>
            <person name="Perez M."/>
            <person name="Aroh O."/>
            <person name="Sun Y."/>
            <person name="Lan Y."/>
            <person name="Juniper S.K."/>
            <person name="Young C.R."/>
            <person name="Angers B."/>
            <person name="Qian P.Y."/>
        </authorList>
    </citation>
    <scope>NUCLEOTIDE SEQUENCE</scope>
    <source>
        <strain evidence="2">R07B-5</strain>
    </source>
</reference>
<dbReference type="EMBL" id="JAODUO010001041">
    <property type="protein sequence ID" value="KAK2171668.1"/>
    <property type="molecule type" value="Genomic_DNA"/>
</dbReference>
<dbReference type="InterPro" id="IPR030417">
    <property type="entry name" value="MS4A"/>
</dbReference>
<keyword evidence="1" id="KW-0472">Membrane</keyword>
<comment type="caution">
    <text evidence="2">The sequence shown here is derived from an EMBL/GenBank/DDBJ whole genome shotgun (WGS) entry which is preliminary data.</text>
</comment>
<feature type="transmembrane region" description="Helical" evidence="1">
    <location>
        <begin position="121"/>
        <end position="144"/>
    </location>
</feature>
<dbReference type="PANTHER" id="PTHR23320:SF165">
    <property type="entry name" value="MARVEL DOMAIN-CONTAINING PROTEIN"/>
    <property type="match status" value="1"/>
</dbReference>
<name>A0AAD9NK96_RIDPI</name>
<organism evidence="2 3">
    <name type="scientific">Ridgeia piscesae</name>
    <name type="common">Tubeworm</name>
    <dbReference type="NCBI Taxonomy" id="27915"/>
    <lineage>
        <taxon>Eukaryota</taxon>
        <taxon>Metazoa</taxon>
        <taxon>Spiralia</taxon>
        <taxon>Lophotrochozoa</taxon>
        <taxon>Annelida</taxon>
        <taxon>Polychaeta</taxon>
        <taxon>Sedentaria</taxon>
        <taxon>Canalipalpata</taxon>
        <taxon>Sabellida</taxon>
        <taxon>Siboglinidae</taxon>
        <taxon>Ridgeia</taxon>
    </lineage>
</organism>
<dbReference type="PANTHER" id="PTHR23320">
    <property type="entry name" value="MEMBRANE-SPANNING 4-DOMAINS SUBFAMILY A MS4A -RELATED"/>
    <property type="match status" value="1"/>
</dbReference>
<dbReference type="Proteomes" id="UP001209878">
    <property type="component" value="Unassembled WGS sequence"/>
</dbReference>
<feature type="transmembrane region" description="Helical" evidence="1">
    <location>
        <begin position="58"/>
        <end position="77"/>
    </location>
</feature>
<dbReference type="AlphaFoldDB" id="A0AAD9NK96"/>
<keyword evidence="1" id="KW-0812">Transmembrane</keyword>
<sequence length="243" mass="25781">MATAVTTTPTVTVVPAASDRPGFYANYASKSSFALGATQIGVGVLVCVVPWATLGFFGYAFVGLLFVSAGICGFAAGRVKKSCQIIGSMVLAIIAAVFAVPFFIAYATYAVEADSEYVEDMAYILMMLFLVESVASIWSAAICCRSVCCGRRQTTGSAIPVIYQVQSGQVMMTMMNVAPPPQQQQAALPDMVLPPYPGQGATAPPENAAYQNNAYGEGYVGKLLYVSVNVIIYDFVNACFHFI</sequence>